<accession>A0ABN3X595</accession>
<keyword evidence="3" id="KW-1185">Reference proteome</keyword>
<dbReference type="EMBL" id="BAAAXZ010000136">
    <property type="protein sequence ID" value="GAA2937092.1"/>
    <property type="molecule type" value="Genomic_DNA"/>
</dbReference>
<proteinExistence type="predicted"/>
<feature type="region of interest" description="Disordered" evidence="1">
    <location>
        <begin position="90"/>
        <end position="118"/>
    </location>
</feature>
<sequence length="224" mass="23312">MGRLFGTGTALVAGIGGVMVAGGAAIAAVGRKRTVSTRAVRGASRGRCLLGGAEPGHAGLRLAGADHHGTGVDLAADRAGRGLAGLEARGAAHARRAGSERRGPDARYSAGRPEGRAETVEVGQTVVPLDGPLDVEPLPEVERVAMISAALRWQFRGGGRLLRSQIITAPQRFRSGRKSRISPPGRGYRTRISRLSSDEFTQCPGGLLRCAEIHQAIIAFMAPV</sequence>
<reference evidence="2 3" key="1">
    <citation type="journal article" date="2019" name="Int. J. Syst. Evol. Microbiol.">
        <title>The Global Catalogue of Microorganisms (GCM) 10K type strain sequencing project: providing services to taxonomists for standard genome sequencing and annotation.</title>
        <authorList>
            <consortium name="The Broad Institute Genomics Platform"/>
            <consortium name="The Broad Institute Genome Sequencing Center for Infectious Disease"/>
            <person name="Wu L."/>
            <person name="Ma J."/>
        </authorList>
    </citation>
    <scope>NUCLEOTIDE SEQUENCE [LARGE SCALE GENOMIC DNA]</scope>
    <source>
        <strain evidence="2 3">JCM 4087</strain>
    </source>
</reference>
<name>A0ABN3X595_STRTU</name>
<evidence type="ECO:0000256" key="1">
    <source>
        <dbReference type="SAM" id="MobiDB-lite"/>
    </source>
</evidence>
<dbReference type="Proteomes" id="UP001501102">
    <property type="component" value="Unassembled WGS sequence"/>
</dbReference>
<protein>
    <submittedName>
        <fullName evidence="2">Uncharacterized protein</fullName>
    </submittedName>
</protein>
<comment type="caution">
    <text evidence="2">The sequence shown here is derived from an EMBL/GenBank/DDBJ whole genome shotgun (WGS) entry which is preliminary data.</text>
</comment>
<evidence type="ECO:0000313" key="2">
    <source>
        <dbReference type="EMBL" id="GAA2937092.1"/>
    </source>
</evidence>
<gene>
    <name evidence="2" type="ORF">GCM10020221_36040</name>
</gene>
<organism evidence="2 3">
    <name type="scientific">Streptomyces thioluteus</name>
    <dbReference type="NCBI Taxonomy" id="66431"/>
    <lineage>
        <taxon>Bacteria</taxon>
        <taxon>Bacillati</taxon>
        <taxon>Actinomycetota</taxon>
        <taxon>Actinomycetes</taxon>
        <taxon>Kitasatosporales</taxon>
        <taxon>Streptomycetaceae</taxon>
        <taxon>Streptomyces</taxon>
    </lineage>
</organism>
<evidence type="ECO:0000313" key="3">
    <source>
        <dbReference type="Proteomes" id="UP001501102"/>
    </source>
</evidence>